<dbReference type="AlphaFoldDB" id="A0A665UCT7"/>
<keyword evidence="5" id="KW-1185">Reference proteome</keyword>
<name>A0A665UCT7_ECHNA</name>
<evidence type="ECO:0000256" key="2">
    <source>
        <dbReference type="ARBA" id="ARBA00022737"/>
    </source>
</evidence>
<reference evidence="4" key="1">
    <citation type="submission" date="2021-04" db="EMBL/GenBank/DDBJ databases">
        <authorList>
            <consortium name="Wellcome Sanger Institute Data Sharing"/>
        </authorList>
    </citation>
    <scope>NUCLEOTIDE SEQUENCE [LARGE SCALE GENOMIC DNA]</scope>
</reference>
<evidence type="ECO:0000313" key="4">
    <source>
        <dbReference type="Ensembl" id="ENSENLP00000017458.1"/>
    </source>
</evidence>
<reference evidence="4" key="2">
    <citation type="submission" date="2025-08" db="UniProtKB">
        <authorList>
            <consortium name="Ensembl"/>
        </authorList>
    </citation>
    <scope>IDENTIFICATION</scope>
</reference>
<accession>A0A665UCT7</accession>
<dbReference type="Ensembl" id="ENSENLT00000018088.1">
    <property type="protein sequence ID" value="ENSENLP00000017458.1"/>
    <property type="gene ID" value="ENSENLG00000008010.1"/>
</dbReference>
<sequence length="106" mass="11703">MATSPVRDFLVSYLMPEKCFDEIFVNFHLHVPCLRFLLNKASGFAILTGFCLLVCRLPAALAAQLLKMLCRGSADGLSLPSALLQLYSFSCPVIYAMANNLPLLYV</sequence>
<evidence type="ECO:0000256" key="1">
    <source>
        <dbReference type="ARBA" id="ARBA00022448"/>
    </source>
</evidence>
<keyword evidence="1" id="KW-0813">Transport</keyword>
<dbReference type="OMA" id="CFDEIFV"/>
<dbReference type="Proteomes" id="UP000472264">
    <property type="component" value="Chromosome 14"/>
</dbReference>
<protein>
    <submittedName>
        <fullName evidence="4">Uncharacterized protein</fullName>
    </submittedName>
</protein>
<dbReference type="InParanoid" id="A0A665UCT7"/>
<dbReference type="GO" id="GO:0009312">
    <property type="term" value="P:oligosaccharide biosynthetic process"/>
    <property type="evidence" value="ECO:0007669"/>
    <property type="project" value="TreeGrafter"/>
</dbReference>
<keyword evidence="2" id="KW-0677">Repeat</keyword>
<evidence type="ECO:0000256" key="3">
    <source>
        <dbReference type="SAM" id="Phobius"/>
    </source>
</evidence>
<organism evidence="4 5">
    <name type="scientific">Echeneis naucrates</name>
    <name type="common">Live sharksucker</name>
    <dbReference type="NCBI Taxonomy" id="173247"/>
    <lineage>
        <taxon>Eukaryota</taxon>
        <taxon>Metazoa</taxon>
        <taxon>Chordata</taxon>
        <taxon>Craniata</taxon>
        <taxon>Vertebrata</taxon>
        <taxon>Euteleostomi</taxon>
        <taxon>Actinopterygii</taxon>
        <taxon>Neopterygii</taxon>
        <taxon>Teleostei</taxon>
        <taxon>Neoteleostei</taxon>
        <taxon>Acanthomorphata</taxon>
        <taxon>Carangaria</taxon>
        <taxon>Carangiformes</taxon>
        <taxon>Echeneidae</taxon>
        <taxon>Echeneis</taxon>
    </lineage>
</organism>
<dbReference type="PANTHER" id="PTHR12226">
    <property type="entry name" value="MANNOSE-P-DOLICHOL UTILIZATION DEFECT 1 LEC35 -RELATED"/>
    <property type="match status" value="1"/>
</dbReference>
<dbReference type="PANTHER" id="PTHR12226:SF2">
    <property type="entry name" value="MANNOSE-P-DOLICHOL UTILIZATION DEFECT 1 PROTEIN"/>
    <property type="match status" value="1"/>
</dbReference>
<dbReference type="InterPro" id="IPR016817">
    <property type="entry name" value="MannP-dilichol_defect-1"/>
</dbReference>
<proteinExistence type="predicted"/>
<reference evidence="4" key="3">
    <citation type="submission" date="2025-09" db="UniProtKB">
        <authorList>
            <consortium name="Ensembl"/>
        </authorList>
    </citation>
    <scope>IDENTIFICATION</scope>
</reference>
<keyword evidence="3" id="KW-1133">Transmembrane helix</keyword>
<feature type="transmembrane region" description="Helical" evidence="3">
    <location>
        <begin position="44"/>
        <end position="65"/>
    </location>
</feature>
<evidence type="ECO:0000313" key="5">
    <source>
        <dbReference type="Proteomes" id="UP000472264"/>
    </source>
</evidence>
<keyword evidence="3" id="KW-0812">Transmembrane</keyword>
<keyword evidence="3" id="KW-0472">Membrane</keyword>
<feature type="transmembrane region" description="Helical" evidence="3">
    <location>
        <begin position="77"/>
        <end position="98"/>
    </location>
</feature>